<evidence type="ECO:0000313" key="1">
    <source>
        <dbReference type="Proteomes" id="UP000504627"/>
    </source>
</evidence>
<gene>
    <name evidence="2" type="primary">LOC113985097</name>
</gene>
<dbReference type="Proteomes" id="UP000504627">
    <property type="component" value="Unplaced"/>
</dbReference>
<name>A0A7R5L666_9PASS</name>
<protein>
    <submittedName>
        <fullName evidence="2">Uncharacterized protein LOC113985097</fullName>
    </submittedName>
</protein>
<reference evidence="2" key="1">
    <citation type="submission" date="2025-08" db="UniProtKB">
        <authorList>
            <consortium name="RefSeq"/>
        </authorList>
    </citation>
    <scope>IDENTIFICATION</scope>
    <source>
        <tissue evidence="2">Muscle</tissue>
    </source>
</reference>
<dbReference type="GeneID" id="113985097"/>
<dbReference type="AlphaFoldDB" id="A0A7R5L666"/>
<evidence type="ECO:0000313" key="2">
    <source>
        <dbReference type="RefSeq" id="XP_039246287.1"/>
    </source>
</evidence>
<dbReference type="InParanoid" id="A0A7R5L666"/>
<proteinExistence type="predicted"/>
<organism evidence="1 2">
    <name type="scientific">Pipra filicauda</name>
    <name type="common">Wire-tailed manakin</name>
    <dbReference type="NCBI Taxonomy" id="649802"/>
    <lineage>
        <taxon>Eukaryota</taxon>
        <taxon>Metazoa</taxon>
        <taxon>Chordata</taxon>
        <taxon>Craniata</taxon>
        <taxon>Vertebrata</taxon>
        <taxon>Euteleostomi</taxon>
        <taxon>Archelosauria</taxon>
        <taxon>Archosauria</taxon>
        <taxon>Dinosauria</taxon>
        <taxon>Saurischia</taxon>
        <taxon>Theropoda</taxon>
        <taxon>Coelurosauria</taxon>
        <taxon>Aves</taxon>
        <taxon>Neognathae</taxon>
        <taxon>Neoaves</taxon>
        <taxon>Telluraves</taxon>
        <taxon>Australaves</taxon>
        <taxon>Passeriformes</taxon>
        <taxon>Pipridae</taxon>
        <taxon>Pipra</taxon>
    </lineage>
</organism>
<keyword evidence="1" id="KW-1185">Reference proteome</keyword>
<sequence>MKDSSYEAYVKEFKCDKSSPAVINKSALGFQDKQELKAHNSFWCFTQFCYLECESIQTITIFVKAIRRDKYEKPLNSPVYLETVPGTIPILSPAWPLRRLTMSLPAKRCGRPPVLSFLEKKKRKQSLDRRRGKTRIYVGNHIERWLTLKEKLDFRNDAEVAGFLLDLYDSYDPLSKAPLCPLPEGVRRITVKEERALSGSTSLIAADGTYDNDEQLHKESACSGLGDVRVVTVKEERETPQDCVLARADDMIASRSQRRIPDQSLKMPHECAQCSCQPFIPRLAGTARPAIQGTEPGGSGGVTGGQGSCSSSHSCCTPLFLGMYSSLPRPLIAQHFEPGGRLAVGAHLAAGIPPQKGGVIVL</sequence>
<accession>A0A7R5L666</accession>
<dbReference type="RefSeq" id="XP_039246287.1">
    <property type="nucleotide sequence ID" value="XM_039390353.1"/>
</dbReference>